<dbReference type="PANTHER" id="PTHR21485">
    <property type="entry name" value="HAD SUPERFAMILY MEMBERS CMAS AND KDSC"/>
    <property type="match status" value="1"/>
</dbReference>
<comment type="cofactor">
    <cofactor evidence="1 7">
        <name>Mg(2+)</name>
        <dbReference type="ChEBI" id="CHEBI:18420"/>
    </cofactor>
</comment>
<keyword evidence="6 7" id="KW-0460">Magnesium</keyword>
<dbReference type="InterPro" id="IPR010023">
    <property type="entry name" value="KdsC_fam"/>
</dbReference>
<gene>
    <name evidence="8" type="ORF">ENF32_03850</name>
</gene>
<dbReference type="GO" id="GO:0046872">
    <property type="term" value="F:metal ion binding"/>
    <property type="evidence" value="ECO:0007669"/>
    <property type="project" value="UniProtKB-KW"/>
</dbReference>
<comment type="caution">
    <text evidence="8">The sequence shown here is derived from an EMBL/GenBank/DDBJ whole genome shotgun (WGS) entry which is preliminary data.</text>
</comment>
<dbReference type="InterPro" id="IPR036412">
    <property type="entry name" value="HAD-like_sf"/>
</dbReference>
<evidence type="ECO:0000256" key="5">
    <source>
        <dbReference type="ARBA" id="ARBA00022801"/>
    </source>
</evidence>
<dbReference type="AlphaFoldDB" id="A0A7C0U6E7"/>
<dbReference type="InterPro" id="IPR050793">
    <property type="entry name" value="CMP-NeuNAc_synthase"/>
</dbReference>
<sequence length="171" mass="19045">MEEKLKKIILVVMDVDGVLTDGRIILGSDGQEFKCFNVKDGHGILLLHRAGIKTALITGRQSEAVEKRARELKIPLVFQNSKNKLETYQKLKAATHAQDHQIAYIGDDLVDIPIMKRAGVAVAVADAHPQVKEVAHLVTEAPGGKGAVREFIELLLKAQDKWEEATQRYWQ</sequence>
<dbReference type="FunFam" id="3.40.50.1000:FF:000029">
    <property type="entry name" value="3-deoxy-D-manno-octulosonate 8-phosphate phosphatase KdsC"/>
    <property type="match status" value="1"/>
</dbReference>
<dbReference type="Pfam" id="PF08282">
    <property type="entry name" value="Hydrolase_3"/>
    <property type="match status" value="1"/>
</dbReference>
<comment type="similarity">
    <text evidence="2">Belongs to the KdsC family.</text>
</comment>
<proteinExistence type="inferred from homology"/>
<dbReference type="NCBIfam" id="TIGR01662">
    <property type="entry name" value="HAD-SF-IIIA"/>
    <property type="match status" value="1"/>
</dbReference>
<dbReference type="NCBIfam" id="TIGR01670">
    <property type="entry name" value="KdsC-phosphatas"/>
    <property type="match status" value="1"/>
</dbReference>
<dbReference type="Proteomes" id="UP000885690">
    <property type="component" value="Unassembled WGS sequence"/>
</dbReference>
<dbReference type="EMBL" id="DQWS01000145">
    <property type="protein sequence ID" value="HDD53182.1"/>
    <property type="molecule type" value="Genomic_DNA"/>
</dbReference>
<evidence type="ECO:0000313" key="8">
    <source>
        <dbReference type="EMBL" id="HDD53182.1"/>
    </source>
</evidence>
<dbReference type="InterPro" id="IPR023214">
    <property type="entry name" value="HAD_sf"/>
</dbReference>
<keyword evidence="5 8" id="KW-0378">Hydrolase</keyword>
<dbReference type="SFLD" id="SFLDG01138">
    <property type="entry name" value="C1.6.2:_Deoxy-d-mannose-octulo"/>
    <property type="match status" value="1"/>
</dbReference>
<name>A0A7C0U6E7_9BACT</name>
<dbReference type="InterPro" id="IPR006549">
    <property type="entry name" value="HAD-SF_hydro_IIIA"/>
</dbReference>
<dbReference type="GO" id="GO:0016788">
    <property type="term" value="F:hydrolase activity, acting on ester bonds"/>
    <property type="evidence" value="ECO:0007669"/>
    <property type="project" value="InterPro"/>
</dbReference>
<dbReference type="Gene3D" id="3.40.50.1000">
    <property type="entry name" value="HAD superfamily/HAD-like"/>
    <property type="match status" value="1"/>
</dbReference>
<feature type="binding site" evidence="7">
    <location>
        <position position="14"/>
    </location>
    <ligand>
        <name>Mg(2+)</name>
        <dbReference type="ChEBI" id="CHEBI:18420"/>
    </ligand>
</feature>
<evidence type="ECO:0000256" key="3">
    <source>
        <dbReference type="ARBA" id="ARBA00011881"/>
    </source>
</evidence>
<reference evidence="8" key="1">
    <citation type="journal article" date="2020" name="mSystems">
        <title>Genome- and Community-Level Interaction Insights into Carbon Utilization and Element Cycling Functions of Hydrothermarchaeota in Hydrothermal Sediment.</title>
        <authorList>
            <person name="Zhou Z."/>
            <person name="Liu Y."/>
            <person name="Xu W."/>
            <person name="Pan J."/>
            <person name="Luo Z.H."/>
            <person name="Li M."/>
        </authorList>
    </citation>
    <scope>NUCLEOTIDE SEQUENCE [LARGE SCALE GENOMIC DNA]</scope>
    <source>
        <strain evidence="8">HyVt-115</strain>
    </source>
</reference>
<evidence type="ECO:0000256" key="7">
    <source>
        <dbReference type="PIRSR" id="PIRSR006118-2"/>
    </source>
</evidence>
<feature type="binding site" evidence="7">
    <location>
        <position position="16"/>
    </location>
    <ligand>
        <name>substrate</name>
    </ligand>
</feature>
<protein>
    <submittedName>
        <fullName evidence="8">HAD-IIIA family hydrolase</fullName>
    </submittedName>
</protein>
<feature type="binding site" evidence="7">
    <location>
        <position position="107"/>
    </location>
    <ligand>
        <name>Mg(2+)</name>
        <dbReference type="ChEBI" id="CHEBI:18420"/>
    </ligand>
</feature>
<evidence type="ECO:0000256" key="6">
    <source>
        <dbReference type="ARBA" id="ARBA00022842"/>
    </source>
</evidence>
<accession>A0A7C0U6E7</accession>
<evidence type="ECO:0000256" key="4">
    <source>
        <dbReference type="ARBA" id="ARBA00022723"/>
    </source>
</evidence>
<evidence type="ECO:0000256" key="1">
    <source>
        <dbReference type="ARBA" id="ARBA00001946"/>
    </source>
</evidence>
<evidence type="ECO:0000256" key="2">
    <source>
        <dbReference type="ARBA" id="ARBA00005893"/>
    </source>
</evidence>
<dbReference type="PIRSF" id="PIRSF006118">
    <property type="entry name" value="KDO8-P_Ptase"/>
    <property type="match status" value="1"/>
</dbReference>
<dbReference type="CDD" id="cd01630">
    <property type="entry name" value="HAD_KDO-like"/>
    <property type="match status" value="1"/>
</dbReference>
<organism evidence="8">
    <name type="scientific">Thermosulfidibacter takaii</name>
    <dbReference type="NCBI Taxonomy" id="412593"/>
    <lineage>
        <taxon>Bacteria</taxon>
        <taxon>Pseudomonadati</taxon>
        <taxon>Thermosulfidibacterota</taxon>
        <taxon>Thermosulfidibacteria</taxon>
        <taxon>Thermosulfidibacterales</taxon>
        <taxon>Thermosulfidibacteraceae</taxon>
    </lineage>
</organism>
<keyword evidence="4 7" id="KW-0479">Metal-binding</keyword>
<dbReference type="SUPFAM" id="SSF56784">
    <property type="entry name" value="HAD-like"/>
    <property type="match status" value="1"/>
</dbReference>
<comment type="subunit">
    <text evidence="3">Homotetramer.</text>
</comment>
<dbReference type="SFLD" id="SFLDS00003">
    <property type="entry name" value="Haloacid_Dehalogenase"/>
    <property type="match status" value="1"/>
</dbReference>
<dbReference type="PANTHER" id="PTHR21485:SF3">
    <property type="entry name" value="N-ACYLNEURAMINATE CYTIDYLYLTRANSFERASE"/>
    <property type="match status" value="1"/>
</dbReference>
<dbReference type="GO" id="GO:0008781">
    <property type="term" value="F:N-acylneuraminate cytidylyltransferase activity"/>
    <property type="evidence" value="ECO:0007669"/>
    <property type="project" value="TreeGrafter"/>
</dbReference>
<dbReference type="SFLD" id="SFLDG01136">
    <property type="entry name" value="C1.6:_Phosphoserine_Phosphatas"/>
    <property type="match status" value="1"/>
</dbReference>